<keyword evidence="2" id="KW-1185">Reference proteome</keyword>
<accession>A0ABY6MX40</accession>
<dbReference type="RefSeq" id="WP_265045889.1">
    <property type="nucleotide sequence ID" value="NZ_CP100390.1"/>
</dbReference>
<reference evidence="1" key="1">
    <citation type="submission" date="2022-06" db="EMBL/GenBank/DDBJ databases">
        <title>Alkalimarinus sp. nov., isolated from gut of a Alitta virens.</title>
        <authorList>
            <person name="Yang A.I."/>
            <person name="Shin N.-R."/>
        </authorList>
    </citation>
    <scope>NUCLEOTIDE SEQUENCE</scope>
    <source>
        <strain evidence="1">A2M4</strain>
    </source>
</reference>
<gene>
    <name evidence="1" type="ORF">NKI27_09830</name>
</gene>
<organism evidence="1 2">
    <name type="scientific">Alkalimarinus alittae</name>
    <dbReference type="NCBI Taxonomy" id="2961619"/>
    <lineage>
        <taxon>Bacteria</taxon>
        <taxon>Pseudomonadati</taxon>
        <taxon>Pseudomonadota</taxon>
        <taxon>Gammaproteobacteria</taxon>
        <taxon>Alteromonadales</taxon>
        <taxon>Alteromonadaceae</taxon>
        <taxon>Alkalimarinus</taxon>
    </lineage>
</organism>
<dbReference type="EMBL" id="CP100390">
    <property type="protein sequence ID" value="UZE94394.1"/>
    <property type="molecule type" value="Genomic_DNA"/>
</dbReference>
<proteinExistence type="predicted"/>
<protein>
    <submittedName>
        <fullName evidence="1">Uncharacterized protein</fullName>
    </submittedName>
</protein>
<sequence length="50" mass="5582">MRIKSNQLYVFQEPITAYQILETAAEILSDQYGSGNGGYAEEPPKMTNLT</sequence>
<dbReference type="Proteomes" id="UP001163739">
    <property type="component" value="Chromosome"/>
</dbReference>
<evidence type="ECO:0000313" key="2">
    <source>
        <dbReference type="Proteomes" id="UP001163739"/>
    </source>
</evidence>
<name>A0ABY6MX40_9ALTE</name>
<evidence type="ECO:0000313" key="1">
    <source>
        <dbReference type="EMBL" id="UZE94394.1"/>
    </source>
</evidence>